<gene>
    <name evidence="1" type="ORF">PCYB_121020</name>
</gene>
<protein>
    <submittedName>
        <fullName evidence="1">VIR-like CYIR protein</fullName>
    </submittedName>
</protein>
<dbReference type="OrthoDB" id="388741at2759"/>
<dbReference type="AlphaFoldDB" id="K6UVJ4"/>
<reference evidence="1 2" key="1">
    <citation type="journal article" date="2012" name="Nat. Genet.">
        <title>Plasmodium cynomolgi genome sequences provide insight into Plasmodium vivax and the monkey malaria clade.</title>
        <authorList>
            <person name="Tachibana S."/>
            <person name="Sullivan S.A."/>
            <person name="Kawai S."/>
            <person name="Nakamura S."/>
            <person name="Kim H.R."/>
            <person name="Goto N."/>
            <person name="Arisue N."/>
            <person name="Palacpac N.M.Q."/>
            <person name="Honma H."/>
            <person name="Yagi M."/>
            <person name="Tougan T."/>
            <person name="Katakai Y."/>
            <person name="Kaneko O."/>
            <person name="Mita T."/>
            <person name="Kita K."/>
            <person name="Yasutomi Y."/>
            <person name="Sutton P.L."/>
            <person name="Shakhbatyan R."/>
            <person name="Horii T."/>
            <person name="Yasunaga T."/>
            <person name="Barnwell J.W."/>
            <person name="Escalante A.A."/>
            <person name="Carlton J.M."/>
            <person name="Tanabe K."/>
        </authorList>
    </citation>
    <scope>NUCLEOTIDE SEQUENCE [LARGE SCALE GENOMIC DNA]</scope>
    <source>
        <strain evidence="1 2">B</strain>
    </source>
</reference>
<keyword evidence="2" id="KW-1185">Reference proteome</keyword>
<proteinExistence type="predicted"/>
<accession>K6UVJ4</accession>
<organism evidence="1 2">
    <name type="scientific">Plasmodium cynomolgi (strain B)</name>
    <dbReference type="NCBI Taxonomy" id="1120755"/>
    <lineage>
        <taxon>Eukaryota</taxon>
        <taxon>Sar</taxon>
        <taxon>Alveolata</taxon>
        <taxon>Apicomplexa</taxon>
        <taxon>Aconoidasida</taxon>
        <taxon>Haemosporida</taxon>
        <taxon>Plasmodiidae</taxon>
        <taxon>Plasmodium</taxon>
        <taxon>Plasmodium (Plasmodium)</taxon>
    </lineage>
</organism>
<dbReference type="Proteomes" id="UP000006319">
    <property type="component" value="Chromosome 12"/>
</dbReference>
<dbReference type="RefSeq" id="XP_004223481.1">
    <property type="nucleotide sequence ID" value="XM_004223433.1"/>
</dbReference>
<evidence type="ECO:0000313" key="1">
    <source>
        <dbReference type="EMBL" id="GAB67534.1"/>
    </source>
</evidence>
<dbReference type="VEuPathDB" id="PlasmoDB:PCYB_121020"/>
<sequence length="300" mass="33483">MATWSRFTKKLKCTSDYFNSKNDVDQQITKISNKGQVHFCHSSENLKQYIIKRNNELNGCYSNKLLRNQLTDDSDIKNFINNCTVYSKCINNHQIRAVRTSERKKSTEDLCKKNNTCSTETASTKVTGKLEAVLETKASEIIAPGRKESSDQSQKHAVLADLKDEKIISEIEYGKISSADSAGNRREVYDSDDIQHSNTSGQGETSAQYSQILPHTTTAELDTLSGAPSLKNTIFGESQSKKNSEVLDSAEVVPKSGLNAHKGVASSSVLEQAVSDKAEYKQDSKVIYAFTEKFQYPWYC</sequence>
<name>K6UVJ4_PLACD</name>
<dbReference type="GeneID" id="14693903"/>
<evidence type="ECO:0000313" key="2">
    <source>
        <dbReference type="Proteomes" id="UP000006319"/>
    </source>
</evidence>
<dbReference type="EMBL" id="DF157104">
    <property type="protein sequence ID" value="GAB67534.1"/>
    <property type="molecule type" value="Genomic_DNA"/>
</dbReference>
<dbReference type="PhylomeDB" id="K6UVJ4"/>
<dbReference type="OMA" id="REFRCID"/>
<dbReference type="KEGG" id="pcy:PCYB_121020"/>